<name>A0A7X5UUQ3_9PSEU</name>
<dbReference type="EMBL" id="JAAOYM010000002">
    <property type="protein sequence ID" value="NIJ14490.1"/>
    <property type="molecule type" value="Genomic_DNA"/>
</dbReference>
<feature type="domain" description="RNA polymerase sigma factor 70 region 4 type 2" evidence="6">
    <location>
        <begin position="121"/>
        <end position="169"/>
    </location>
</feature>
<dbReference type="RefSeq" id="WP_167176681.1">
    <property type="nucleotide sequence ID" value="NZ_JAAOYM010000002.1"/>
</dbReference>
<evidence type="ECO:0000256" key="4">
    <source>
        <dbReference type="ARBA" id="ARBA00023163"/>
    </source>
</evidence>
<dbReference type="GO" id="GO:0016987">
    <property type="term" value="F:sigma factor activity"/>
    <property type="evidence" value="ECO:0007669"/>
    <property type="project" value="UniProtKB-KW"/>
</dbReference>
<dbReference type="Gene3D" id="1.10.1740.10">
    <property type="match status" value="1"/>
</dbReference>
<dbReference type="NCBIfam" id="TIGR02937">
    <property type="entry name" value="sigma70-ECF"/>
    <property type="match status" value="1"/>
</dbReference>
<dbReference type="PANTHER" id="PTHR43133:SF57">
    <property type="entry name" value="RNA POLYMERASE SIGMA-70 FACTOR"/>
    <property type="match status" value="1"/>
</dbReference>
<evidence type="ECO:0000259" key="5">
    <source>
        <dbReference type="Pfam" id="PF04542"/>
    </source>
</evidence>
<dbReference type="PANTHER" id="PTHR43133">
    <property type="entry name" value="RNA POLYMERASE ECF-TYPE SIGMA FACTO"/>
    <property type="match status" value="1"/>
</dbReference>
<accession>A0A7X5UUQ3</accession>
<dbReference type="InterPro" id="IPR013325">
    <property type="entry name" value="RNA_pol_sigma_r2"/>
</dbReference>
<dbReference type="InterPro" id="IPR014284">
    <property type="entry name" value="RNA_pol_sigma-70_dom"/>
</dbReference>
<dbReference type="Gene3D" id="1.10.10.10">
    <property type="entry name" value="Winged helix-like DNA-binding domain superfamily/Winged helix DNA-binding domain"/>
    <property type="match status" value="1"/>
</dbReference>
<evidence type="ECO:0000256" key="3">
    <source>
        <dbReference type="ARBA" id="ARBA00023082"/>
    </source>
</evidence>
<organism evidence="7 8">
    <name type="scientific">Saccharomonospora amisosensis</name>
    <dbReference type="NCBI Taxonomy" id="1128677"/>
    <lineage>
        <taxon>Bacteria</taxon>
        <taxon>Bacillati</taxon>
        <taxon>Actinomycetota</taxon>
        <taxon>Actinomycetes</taxon>
        <taxon>Pseudonocardiales</taxon>
        <taxon>Pseudonocardiaceae</taxon>
        <taxon>Saccharomonospora</taxon>
    </lineage>
</organism>
<dbReference type="InterPro" id="IPR013249">
    <property type="entry name" value="RNA_pol_sigma70_r4_t2"/>
</dbReference>
<dbReference type="InterPro" id="IPR007627">
    <property type="entry name" value="RNA_pol_sigma70_r2"/>
</dbReference>
<keyword evidence="8" id="KW-1185">Reference proteome</keyword>
<comment type="caution">
    <text evidence="7">The sequence shown here is derived from an EMBL/GenBank/DDBJ whole genome shotgun (WGS) entry which is preliminary data.</text>
</comment>
<protein>
    <submittedName>
        <fullName evidence="7">RNA polymerase sigma-70 factor (ECF subfamily)</fullName>
    </submittedName>
</protein>
<gene>
    <name evidence="7" type="ORF">FHU38_004891</name>
</gene>
<evidence type="ECO:0000256" key="2">
    <source>
        <dbReference type="ARBA" id="ARBA00023015"/>
    </source>
</evidence>
<reference evidence="7 8" key="1">
    <citation type="submission" date="2020-03" db="EMBL/GenBank/DDBJ databases">
        <title>Sequencing the genomes of 1000 actinobacteria strains.</title>
        <authorList>
            <person name="Klenk H.-P."/>
        </authorList>
    </citation>
    <scope>NUCLEOTIDE SEQUENCE [LARGE SCALE GENOMIC DNA]</scope>
    <source>
        <strain evidence="7 8">DSM 45685</strain>
    </source>
</reference>
<sequence length="184" mass="20399">MTHPRVRPDPAFALLEVYEQALPEVYGYLLSRCGNRTLAEELTSETFLGAVGACRKQAAPQVSVPWLIGIARHKLVDHWRRREREERALRLVRDASEVGDGVNGADVADPWEAELDALVARQVLAELGAHHRSALTLRYLDGLGVAEVADLLGRTTHATEGLLARARAAFRRQYRRQVGEAGDD</sequence>
<dbReference type="GO" id="GO:0003677">
    <property type="term" value="F:DNA binding"/>
    <property type="evidence" value="ECO:0007669"/>
    <property type="project" value="InterPro"/>
</dbReference>
<dbReference type="SUPFAM" id="SSF88659">
    <property type="entry name" value="Sigma3 and sigma4 domains of RNA polymerase sigma factors"/>
    <property type="match status" value="1"/>
</dbReference>
<dbReference type="InterPro" id="IPR013324">
    <property type="entry name" value="RNA_pol_sigma_r3/r4-like"/>
</dbReference>
<dbReference type="Pfam" id="PF08281">
    <property type="entry name" value="Sigma70_r4_2"/>
    <property type="match status" value="1"/>
</dbReference>
<evidence type="ECO:0000313" key="7">
    <source>
        <dbReference type="EMBL" id="NIJ14490.1"/>
    </source>
</evidence>
<keyword evidence="3" id="KW-0731">Sigma factor</keyword>
<dbReference type="InterPro" id="IPR039425">
    <property type="entry name" value="RNA_pol_sigma-70-like"/>
</dbReference>
<proteinExistence type="inferred from homology"/>
<keyword evidence="2" id="KW-0805">Transcription regulation</keyword>
<evidence type="ECO:0000259" key="6">
    <source>
        <dbReference type="Pfam" id="PF08281"/>
    </source>
</evidence>
<dbReference type="InterPro" id="IPR036388">
    <property type="entry name" value="WH-like_DNA-bd_sf"/>
</dbReference>
<dbReference type="Pfam" id="PF04542">
    <property type="entry name" value="Sigma70_r2"/>
    <property type="match status" value="1"/>
</dbReference>
<comment type="similarity">
    <text evidence="1">Belongs to the sigma-70 factor family. ECF subfamily.</text>
</comment>
<dbReference type="SUPFAM" id="SSF88946">
    <property type="entry name" value="Sigma2 domain of RNA polymerase sigma factors"/>
    <property type="match status" value="1"/>
</dbReference>
<dbReference type="GO" id="GO:0006352">
    <property type="term" value="P:DNA-templated transcription initiation"/>
    <property type="evidence" value="ECO:0007669"/>
    <property type="project" value="InterPro"/>
</dbReference>
<dbReference type="Proteomes" id="UP000545493">
    <property type="component" value="Unassembled WGS sequence"/>
</dbReference>
<feature type="domain" description="RNA polymerase sigma-70 region 2" evidence="5">
    <location>
        <begin position="18"/>
        <end position="84"/>
    </location>
</feature>
<dbReference type="AlphaFoldDB" id="A0A7X5UUQ3"/>
<evidence type="ECO:0000256" key="1">
    <source>
        <dbReference type="ARBA" id="ARBA00010641"/>
    </source>
</evidence>
<keyword evidence="4" id="KW-0804">Transcription</keyword>
<evidence type="ECO:0000313" key="8">
    <source>
        <dbReference type="Proteomes" id="UP000545493"/>
    </source>
</evidence>